<name>A0ABZ0Q8V0_9VIBR</name>
<dbReference type="RefSeq" id="WP_261892658.1">
    <property type="nucleotide sequence ID" value="NZ_AP024895.1"/>
</dbReference>
<dbReference type="EMBL" id="CP138203">
    <property type="protein sequence ID" value="WPC72854.1"/>
    <property type="molecule type" value="Genomic_DNA"/>
</dbReference>
<reference evidence="2 3" key="1">
    <citation type="submission" date="2023-11" db="EMBL/GenBank/DDBJ databases">
        <title>Plant-associative lifestyle of Vibrio porteresiae and its evolutionary dynamics.</title>
        <authorList>
            <person name="Rameshkumar N."/>
            <person name="Kirti K."/>
        </authorList>
    </citation>
    <scope>NUCLEOTIDE SEQUENCE [LARGE SCALE GENOMIC DNA]</scope>
    <source>
        <strain evidence="2 3">MSSRF30</strain>
    </source>
</reference>
<keyword evidence="3" id="KW-1185">Reference proteome</keyword>
<accession>A0ABZ0Q8V0</accession>
<sequence>MIKKYLPHCVLLLTALLLAGCATAPKIATPEQIQTLNKQPMQGNTGQYLCPLTSDGVPTEWIDNAVNAAMGASLGATAGAYAGQKLMENIPFIGGFLGSTAGEALGRQAAISAAGGEEFMRTNSDLSFDNIDDMIVYVYGVYGANPNYQELVSSVSEIYPDYNKRMMAALSSASKEYYTMHPETNQ</sequence>
<dbReference type="PROSITE" id="PS51257">
    <property type="entry name" value="PROKAR_LIPOPROTEIN"/>
    <property type="match status" value="1"/>
</dbReference>
<protein>
    <recommendedName>
        <fullName evidence="4">Glycine zipper domain-containing protein</fullName>
    </recommendedName>
</protein>
<evidence type="ECO:0000313" key="2">
    <source>
        <dbReference type="EMBL" id="WPC72854.1"/>
    </source>
</evidence>
<organism evidence="2 3">
    <name type="scientific">Vibrio porteresiae DSM 19223</name>
    <dbReference type="NCBI Taxonomy" id="1123496"/>
    <lineage>
        <taxon>Bacteria</taxon>
        <taxon>Pseudomonadati</taxon>
        <taxon>Pseudomonadota</taxon>
        <taxon>Gammaproteobacteria</taxon>
        <taxon>Vibrionales</taxon>
        <taxon>Vibrionaceae</taxon>
        <taxon>Vibrio</taxon>
    </lineage>
</organism>
<evidence type="ECO:0000313" key="3">
    <source>
        <dbReference type="Proteomes" id="UP001304071"/>
    </source>
</evidence>
<dbReference type="Proteomes" id="UP001304071">
    <property type="component" value="Chromosome 1"/>
</dbReference>
<gene>
    <name evidence="2" type="ORF">R8Z52_12040</name>
</gene>
<feature type="chain" id="PRO_5047195870" description="Glycine zipper domain-containing protein" evidence="1">
    <location>
        <begin position="25"/>
        <end position="186"/>
    </location>
</feature>
<evidence type="ECO:0008006" key="4">
    <source>
        <dbReference type="Google" id="ProtNLM"/>
    </source>
</evidence>
<evidence type="ECO:0000256" key="1">
    <source>
        <dbReference type="SAM" id="SignalP"/>
    </source>
</evidence>
<feature type="signal peptide" evidence="1">
    <location>
        <begin position="1"/>
        <end position="24"/>
    </location>
</feature>
<keyword evidence="1" id="KW-0732">Signal</keyword>
<proteinExistence type="predicted"/>